<name>A0A2I0L084_PUNGR</name>
<evidence type="ECO:0000313" key="3">
    <source>
        <dbReference type="Proteomes" id="UP000233551"/>
    </source>
</evidence>
<keyword evidence="3" id="KW-1185">Reference proteome</keyword>
<feature type="region of interest" description="Disordered" evidence="1">
    <location>
        <begin position="1"/>
        <end position="96"/>
    </location>
</feature>
<organism evidence="2 3">
    <name type="scientific">Punica granatum</name>
    <name type="common">Pomegranate</name>
    <dbReference type="NCBI Taxonomy" id="22663"/>
    <lineage>
        <taxon>Eukaryota</taxon>
        <taxon>Viridiplantae</taxon>
        <taxon>Streptophyta</taxon>
        <taxon>Embryophyta</taxon>
        <taxon>Tracheophyta</taxon>
        <taxon>Spermatophyta</taxon>
        <taxon>Magnoliopsida</taxon>
        <taxon>eudicotyledons</taxon>
        <taxon>Gunneridae</taxon>
        <taxon>Pentapetalae</taxon>
        <taxon>rosids</taxon>
        <taxon>malvids</taxon>
        <taxon>Myrtales</taxon>
        <taxon>Lythraceae</taxon>
        <taxon>Punica</taxon>
    </lineage>
</organism>
<dbReference type="Proteomes" id="UP000233551">
    <property type="component" value="Unassembled WGS sequence"/>
</dbReference>
<dbReference type="EMBL" id="PGOL01000223">
    <property type="protein sequence ID" value="PKI74144.1"/>
    <property type="molecule type" value="Genomic_DNA"/>
</dbReference>
<protein>
    <submittedName>
        <fullName evidence="2">Uncharacterized protein</fullName>
    </submittedName>
</protein>
<gene>
    <name evidence="2" type="ORF">CRG98_005473</name>
</gene>
<dbReference type="AlphaFoldDB" id="A0A2I0L084"/>
<accession>A0A2I0L084</accession>
<evidence type="ECO:0000313" key="2">
    <source>
        <dbReference type="EMBL" id="PKI74144.1"/>
    </source>
</evidence>
<comment type="caution">
    <text evidence="2">The sequence shown here is derived from an EMBL/GenBank/DDBJ whole genome shotgun (WGS) entry which is preliminary data.</text>
</comment>
<reference evidence="2 3" key="1">
    <citation type="submission" date="2017-11" db="EMBL/GenBank/DDBJ databases">
        <title>De-novo sequencing of pomegranate (Punica granatum L.) genome.</title>
        <authorList>
            <person name="Akparov Z."/>
            <person name="Amiraslanov A."/>
            <person name="Hajiyeva S."/>
            <person name="Abbasov M."/>
            <person name="Kaur K."/>
            <person name="Hamwieh A."/>
            <person name="Solovyev V."/>
            <person name="Salamov A."/>
            <person name="Braich B."/>
            <person name="Kosarev P."/>
            <person name="Mahmoud A."/>
            <person name="Hajiyev E."/>
            <person name="Babayeva S."/>
            <person name="Izzatullayeva V."/>
            <person name="Mammadov A."/>
            <person name="Mammadov A."/>
            <person name="Sharifova S."/>
            <person name="Ojaghi J."/>
            <person name="Eynullazada K."/>
            <person name="Bayramov B."/>
            <person name="Abdulazimova A."/>
            <person name="Shahmuradov I."/>
        </authorList>
    </citation>
    <scope>NUCLEOTIDE SEQUENCE [LARGE SCALE GENOMIC DNA]</scope>
    <source>
        <strain evidence="3">cv. AG2017</strain>
        <tissue evidence="2">Leaf</tissue>
    </source>
</reference>
<evidence type="ECO:0000256" key="1">
    <source>
        <dbReference type="SAM" id="MobiDB-lite"/>
    </source>
</evidence>
<sequence>MLGRGPKAVNAGPRPDAGPKPNAVNAGPELDAGPEPDARPKPNVVNAGPKPDAINAGPKPNAGPELDVGPKPNAVNAGPEPDAGPELDAGPKPNAVNACSIRKCEDRGWSTREGRHNSPVVRGGWLGWTASGHSTSRHGEVKIAGGLPAKVGTAQLACLAGWMAGMDGLWSQHVSPWRGEDRRWSSREGRHNSPVVRDMVFAVQTLDVDNV</sequence>
<proteinExistence type="predicted"/>